<evidence type="ECO:0000313" key="9">
    <source>
        <dbReference type="EMBL" id="KSV18583.1"/>
    </source>
</evidence>
<dbReference type="InterPro" id="IPR018194">
    <property type="entry name" value="Ni-dep_hyd_lsu_Ni_BS"/>
</dbReference>
<dbReference type="InterPro" id="IPR001501">
    <property type="entry name" value="Ni-dep_hyd_lsu"/>
</dbReference>
<keyword evidence="6" id="KW-0408">Iron</keyword>
<reference evidence="10" key="3">
    <citation type="submission" date="2023-12" db="EMBL/GenBank/DDBJ databases">
        <title>Isolation of organohalide respiring bacteria Dehalococcoides mccartyi strain GPTCE1 in groundwater collected near a chemical plant in Suzhou, China.</title>
        <authorList>
            <person name="Liu G."/>
        </authorList>
    </citation>
    <scope>NUCLEOTIDE SEQUENCE</scope>
    <source>
        <strain evidence="10">GPTCE1</strain>
    </source>
</reference>
<keyword evidence="5 7" id="KW-0560">Oxidoreductase</keyword>
<dbReference type="Gene3D" id="1.10.645.10">
    <property type="entry name" value="Cytochrome-c3 Hydrogenase, chain B"/>
    <property type="match status" value="1"/>
</dbReference>
<dbReference type="Proteomes" id="UP000218257">
    <property type="component" value="Chromosome"/>
</dbReference>
<proteinExistence type="inferred from homology"/>
<dbReference type="PATRIC" id="fig|61435.5.peg.207"/>
<dbReference type="Pfam" id="PF00374">
    <property type="entry name" value="NiFeSe_Hases"/>
    <property type="match status" value="2"/>
</dbReference>
<dbReference type="PROSITE" id="PS00507">
    <property type="entry name" value="NI_HGENASE_L_1"/>
    <property type="match status" value="1"/>
</dbReference>
<reference evidence="8 12" key="2">
    <citation type="journal article" date="2017" name="Sci. Rep.">
        <title>Isolation and genomic characterization of a Dehalococcoides strain suggests genomic rearrangement during culture.</title>
        <authorList>
            <person name="Yohda M."/>
            <person name="Ikegami K."/>
            <person name="Aita Y."/>
            <person name="Kitajima M."/>
            <person name="Takechi A."/>
            <person name="Iwamoto M."/>
            <person name="Fukuda T."/>
            <person name="Tamura N."/>
            <person name="Shibasaki J."/>
            <person name="Koike S."/>
            <person name="Komatsu D."/>
            <person name="Miyagi S."/>
            <person name="Nishimura M."/>
            <person name="Uchino Y."/>
            <person name="Shiroma A."/>
            <person name="Shimoji M."/>
            <person name="Tamotsu H."/>
            <person name="Ashimine N."/>
            <person name="Shinzato M."/>
            <person name="Ohki S."/>
            <person name="Nakano K."/>
            <person name="Teruya K."/>
            <person name="Satou K."/>
            <person name="Hirano T."/>
            <person name="Yagi O."/>
        </authorList>
    </citation>
    <scope>NUCLEOTIDE SEQUENCE [LARGE SCALE GENOMIC DNA]</scope>
    <source>
        <strain evidence="8 12">UCH-ATV1</strain>
    </source>
</reference>
<dbReference type="PANTHER" id="PTHR43600:SF2">
    <property type="entry name" value="F420-NON-REDUCING HYDROGENASE VHU SUBUNIT A"/>
    <property type="match status" value="1"/>
</dbReference>
<dbReference type="Proteomes" id="UP000053577">
    <property type="component" value="Unassembled WGS sequence"/>
</dbReference>
<evidence type="ECO:0000256" key="6">
    <source>
        <dbReference type="PIRSR" id="PIRSR601501-1"/>
    </source>
</evidence>
<name>A0A0V8M476_9CHLR</name>
<evidence type="ECO:0000256" key="7">
    <source>
        <dbReference type="RuleBase" id="RU003896"/>
    </source>
</evidence>
<evidence type="ECO:0000313" key="8">
    <source>
        <dbReference type="EMBL" id="BAZ97124.1"/>
    </source>
</evidence>
<evidence type="ECO:0000256" key="5">
    <source>
        <dbReference type="ARBA" id="ARBA00023002"/>
    </source>
</evidence>
<feature type="binding site" evidence="6">
    <location>
        <position position="42"/>
    </location>
    <ligand>
        <name>Mg(2+)</name>
        <dbReference type="ChEBI" id="CHEBI:18420"/>
    </ligand>
</feature>
<dbReference type="GO" id="GO:0016151">
    <property type="term" value="F:nickel cation binding"/>
    <property type="evidence" value="ECO:0007669"/>
    <property type="project" value="InterPro"/>
</dbReference>
<dbReference type="eggNOG" id="COG3259">
    <property type="taxonomic scope" value="Bacteria"/>
</dbReference>
<dbReference type="AlphaFoldDB" id="A0A0V8M476"/>
<comment type="cofactor">
    <cofactor evidence="6">
        <name>Fe cation</name>
        <dbReference type="ChEBI" id="CHEBI:24875"/>
    </cofactor>
</comment>
<keyword evidence="6" id="KW-0460">Magnesium</keyword>
<protein>
    <submittedName>
        <fullName evidence="9">F420-nonreducing hydrogenase</fullName>
    </submittedName>
    <submittedName>
        <fullName evidence="8">Hydrogenase, group 3, VhuA subunit</fullName>
    </submittedName>
    <submittedName>
        <fullName evidence="10">Ni/Fe hydrogenase subunit alpha</fullName>
    </submittedName>
</protein>
<dbReference type="GO" id="GO:0008901">
    <property type="term" value="F:ferredoxin hydrogenase activity"/>
    <property type="evidence" value="ECO:0007669"/>
    <property type="project" value="InterPro"/>
</dbReference>
<evidence type="ECO:0000313" key="11">
    <source>
        <dbReference type="Proteomes" id="UP000053577"/>
    </source>
</evidence>
<dbReference type="PANTHER" id="PTHR43600">
    <property type="entry name" value="COENZYME F420 HYDROGENASE, SUBUNIT ALPHA"/>
    <property type="match status" value="1"/>
</dbReference>
<dbReference type="Proteomes" id="UP001327986">
    <property type="component" value="Chromosome"/>
</dbReference>
<dbReference type="SUPFAM" id="SSF56762">
    <property type="entry name" value="HydB/Nqo4-like"/>
    <property type="match status" value="1"/>
</dbReference>
<evidence type="ECO:0000256" key="4">
    <source>
        <dbReference type="ARBA" id="ARBA00022723"/>
    </source>
</evidence>
<comment type="cofactor">
    <cofactor evidence="1 6">
        <name>Ni(2+)</name>
        <dbReference type="ChEBI" id="CHEBI:49786"/>
    </cofactor>
</comment>
<dbReference type="EMBL" id="JGYD01000010">
    <property type="protein sequence ID" value="KSV18583.1"/>
    <property type="molecule type" value="Genomic_DNA"/>
</dbReference>
<dbReference type="OrthoDB" id="9761717at2"/>
<evidence type="ECO:0000313" key="10">
    <source>
        <dbReference type="EMBL" id="WRO07712.1"/>
    </source>
</evidence>
<feature type="binding site" evidence="6">
    <location>
        <position position="451"/>
    </location>
    <ligand>
        <name>Fe cation</name>
        <dbReference type="ChEBI" id="CHEBI:24875"/>
    </ligand>
</feature>
<dbReference type="RefSeq" id="WP_058292107.1">
    <property type="nucleotide sequence ID" value="NZ_AP017649.1"/>
</dbReference>
<feature type="binding site" evidence="6">
    <location>
        <position position="448"/>
    </location>
    <ligand>
        <name>Ni(2+)</name>
        <dbReference type="ChEBI" id="CHEBI:49786"/>
    </ligand>
</feature>
<dbReference type="EMBL" id="AP017649">
    <property type="protein sequence ID" value="BAZ97124.1"/>
    <property type="molecule type" value="Genomic_DNA"/>
</dbReference>
<feature type="binding site" evidence="6">
    <location>
        <position position="64"/>
    </location>
    <ligand>
        <name>Fe cation</name>
        <dbReference type="ChEBI" id="CHEBI:24875"/>
    </ligand>
</feature>
<evidence type="ECO:0000256" key="2">
    <source>
        <dbReference type="ARBA" id="ARBA00009292"/>
    </source>
</evidence>
<evidence type="ECO:0000313" key="12">
    <source>
        <dbReference type="Proteomes" id="UP000218257"/>
    </source>
</evidence>
<sequence length="479" mass="53340">MKQITIQPVTRIEGAAKVVINLDDNGNVSDARMHIIELRGFEKFCIGRPVEEMPRITPRICGVCPLSHHLCSAKACDNVFGVTPPSAGRKLRELANAAAYMEEHILHFFFLAGADLVMGPGENYSMRNVFGIAQKMPELGQKVIRSRHLASKMLDYLLGKDIHPVAAVAGGFSKPLTETEREKMMEMAKELLEFAKFSIAYAKENLFGKYEDLIKEIGVIKTGFLGTVDKNGALNQYDGHLRLMHPDGKFTEFDPKDYLDHITERVEDWSYAKFPYAKELGEFNMDLDNPSGILRVNTLARINVCERIATPLAQKELEEFRSKFGRPAQQSLLFNWARLIELLYNAERAVELLSDPEITSTNTRVPVTPKAGRGVGCIEAPRGTLIHDYTTDENGLVTDANLLVATVMNNAAINMSVKQAAQTLIKGGKYDETILDEIEMVIRAYDPCLSCSTHELNGKLAVNLDIVDAKGQLVQTYSN</sequence>
<comment type="similarity">
    <text evidence="2 7">Belongs to the [NiFe]/[NiFeSe] hydrogenase large subunit family.</text>
</comment>
<keyword evidence="4 6" id="KW-0479">Metal-binding</keyword>
<keyword evidence="3 6" id="KW-0533">Nickel</keyword>
<dbReference type="PROSITE" id="PS00508">
    <property type="entry name" value="NI_HGENASE_L_2"/>
    <property type="match status" value="1"/>
</dbReference>
<feature type="binding site" evidence="6">
    <location>
        <position position="64"/>
    </location>
    <ligand>
        <name>Ni(2+)</name>
        <dbReference type="ChEBI" id="CHEBI:49786"/>
    </ligand>
</feature>
<feature type="binding site" evidence="6">
    <location>
        <position position="402"/>
    </location>
    <ligand>
        <name>Mg(2+)</name>
        <dbReference type="ChEBI" id="CHEBI:18420"/>
    </ligand>
</feature>
<organism evidence="9 11">
    <name type="scientific">Dehalococcoides mccartyi</name>
    <dbReference type="NCBI Taxonomy" id="61435"/>
    <lineage>
        <taxon>Bacteria</taxon>
        <taxon>Bacillati</taxon>
        <taxon>Chloroflexota</taxon>
        <taxon>Dehalococcoidia</taxon>
        <taxon>Dehalococcoidales</taxon>
        <taxon>Dehalococcoidaceae</taxon>
        <taxon>Dehalococcoides</taxon>
    </lineage>
</organism>
<evidence type="ECO:0000256" key="1">
    <source>
        <dbReference type="ARBA" id="ARBA00001967"/>
    </source>
</evidence>
<reference evidence="9 11" key="1">
    <citation type="journal article" date="2015" name="Sci. Rep.">
        <title>A comparative genomics and reductive dehalogenase gene transcription study of two chloroethene-respiring bacteria, Dehalococcoides mccartyi strains MB and 11a.</title>
        <authorList>
            <person name="Low A."/>
            <person name="Shen Z."/>
            <person name="Cheng D."/>
            <person name="Rogers M.J."/>
            <person name="Lee P.K."/>
            <person name="He J."/>
        </authorList>
    </citation>
    <scope>NUCLEOTIDE SEQUENCE [LARGE SCALE GENOMIC DNA]</scope>
    <source>
        <strain evidence="9 11">MB</strain>
    </source>
</reference>
<dbReference type="InterPro" id="IPR029014">
    <property type="entry name" value="NiFe-Hase_large"/>
</dbReference>
<feature type="binding site" evidence="6">
    <location>
        <position position="61"/>
    </location>
    <ligand>
        <name>Ni(2+)</name>
        <dbReference type="ChEBI" id="CHEBI:49786"/>
    </ligand>
</feature>
<gene>
    <name evidence="9" type="ORF">DA01_01005</name>
    <name evidence="8" type="ORF">DEHALATV1_0496</name>
    <name evidence="10" type="ORF">VLL09_02175</name>
</gene>
<accession>A0A0V8M476</accession>
<dbReference type="EMBL" id="CP141531">
    <property type="protein sequence ID" value="WRO07712.1"/>
    <property type="molecule type" value="Genomic_DNA"/>
</dbReference>
<feature type="binding site" evidence="6">
    <location>
        <position position="454"/>
    </location>
    <ligand>
        <name>Mg(2+)</name>
        <dbReference type="ChEBI" id="CHEBI:18420"/>
    </ligand>
</feature>
<evidence type="ECO:0000256" key="3">
    <source>
        <dbReference type="ARBA" id="ARBA00022596"/>
    </source>
</evidence>